<evidence type="ECO:0000256" key="7">
    <source>
        <dbReference type="HAMAP-Rule" id="MF_00607"/>
    </source>
</evidence>
<dbReference type="CDD" id="cd02440">
    <property type="entry name" value="AdoMet_MTases"/>
    <property type="match status" value="1"/>
</dbReference>
<keyword evidence="3 7" id="KW-0489">Methyltransferase</keyword>
<comment type="function">
    <text evidence="7">Specifically dimethylates two adjacent adenosines (A1518 and A1519) in the loop of a conserved hairpin near the 3'-end of 16S rRNA in the 30S particle. May play a critical role in biogenesis of 30S subunits.</text>
</comment>
<feature type="binding site" evidence="7 8">
    <location>
        <position position="58"/>
    </location>
    <ligand>
        <name>S-adenosyl-L-methionine</name>
        <dbReference type="ChEBI" id="CHEBI:59789"/>
    </ligand>
</feature>
<evidence type="ECO:0000256" key="8">
    <source>
        <dbReference type="PROSITE-ProRule" id="PRU01026"/>
    </source>
</evidence>
<dbReference type="SMART" id="SM00650">
    <property type="entry name" value="rADc"/>
    <property type="match status" value="1"/>
</dbReference>
<reference evidence="10 11" key="1">
    <citation type="submission" date="2020-08" db="EMBL/GenBank/DDBJ databases">
        <title>Edaphobacter telluris sp. nov. and Acidobacterium dinghuensis sp. nov., two acidobacteria isolated from forest soil.</title>
        <authorList>
            <person name="Fu J."/>
            <person name="Qiu L."/>
        </authorList>
    </citation>
    <scope>NUCLEOTIDE SEQUENCE [LARGE SCALE GENOMIC DNA]</scope>
    <source>
        <strain evidence="10">4Y35</strain>
    </source>
</reference>
<dbReference type="GO" id="GO:0052908">
    <property type="term" value="F:16S rRNA (adenine(1518)-N(6)/adenine(1519)-N(6))-dimethyltransferase activity"/>
    <property type="evidence" value="ECO:0007669"/>
    <property type="project" value="UniProtKB-EC"/>
</dbReference>
<dbReference type="AlphaFoldDB" id="A0A7G8BNJ9"/>
<dbReference type="Gene3D" id="3.40.50.150">
    <property type="entry name" value="Vaccinia Virus protein VP39"/>
    <property type="match status" value="1"/>
</dbReference>
<dbReference type="Proteomes" id="UP000515312">
    <property type="component" value="Chromosome"/>
</dbReference>
<dbReference type="Gene3D" id="1.10.8.100">
    <property type="entry name" value="Ribosomal RNA adenine dimethylase-like, domain 2"/>
    <property type="match status" value="1"/>
</dbReference>
<dbReference type="KEGG" id="adin:H7849_09545"/>
<dbReference type="PROSITE" id="PS01131">
    <property type="entry name" value="RRNA_A_DIMETH"/>
    <property type="match status" value="1"/>
</dbReference>
<dbReference type="Pfam" id="PF00398">
    <property type="entry name" value="RrnaAD"/>
    <property type="match status" value="1"/>
</dbReference>
<feature type="binding site" evidence="7 8">
    <location>
        <position position="37"/>
    </location>
    <ligand>
        <name>S-adenosyl-L-methionine</name>
        <dbReference type="ChEBI" id="CHEBI:59789"/>
    </ligand>
</feature>
<dbReference type="GO" id="GO:0003723">
    <property type="term" value="F:RNA binding"/>
    <property type="evidence" value="ECO:0007669"/>
    <property type="project" value="UniProtKB-UniRule"/>
</dbReference>
<keyword evidence="5 7" id="KW-0949">S-adenosyl-L-methionine</keyword>
<keyword evidence="11" id="KW-1185">Reference proteome</keyword>
<evidence type="ECO:0000256" key="1">
    <source>
        <dbReference type="ARBA" id="ARBA00022490"/>
    </source>
</evidence>
<dbReference type="PANTHER" id="PTHR11727">
    <property type="entry name" value="DIMETHYLADENOSINE TRANSFERASE"/>
    <property type="match status" value="1"/>
</dbReference>
<feature type="binding site" evidence="7 8">
    <location>
        <position position="82"/>
    </location>
    <ligand>
        <name>S-adenosyl-L-methionine</name>
        <dbReference type="ChEBI" id="CHEBI:59789"/>
    </ligand>
</feature>
<proteinExistence type="inferred from homology"/>
<evidence type="ECO:0000256" key="4">
    <source>
        <dbReference type="ARBA" id="ARBA00022679"/>
    </source>
</evidence>
<evidence type="ECO:0000259" key="9">
    <source>
        <dbReference type="SMART" id="SM00650"/>
    </source>
</evidence>
<sequence>MPQKAKLGQNFLANRNARTRIVEALGDISEKTVVEIGPGKAAITELLAQKAQRLIAVELDRELAAGLRHRFAESNVEVVEQDILTVDLASFRDGEEKLFVVGNLPYYITSDILLHMFRYHDAILRAVVMMQREVADRVAAAPGSRDYGVLSATTQLYAHVEKLMTLPPGAFSPPPQVHSSVLRLTFAPRFAELAVDAEGFIAFLRQCFAQKRKTLLNNLRVAGFESANIAQAAQVAAISLQARAEALSLEEMARLYRALHGA</sequence>
<gene>
    <name evidence="7 10" type="primary">rsmA</name>
    <name evidence="7" type="synonym">ksgA</name>
    <name evidence="10" type="ORF">H7849_09545</name>
</gene>
<feature type="domain" description="Ribosomal RNA adenine methylase transferase N-terminal" evidence="9">
    <location>
        <begin position="17"/>
        <end position="188"/>
    </location>
</feature>
<dbReference type="EC" id="2.1.1.182" evidence="7"/>
<evidence type="ECO:0000256" key="3">
    <source>
        <dbReference type="ARBA" id="ARBA00022603"/>
    </source>
</evidence>
<dbReference type="InterPro" id="IPR020598">
    <property type="entry name" value="rRNA_Ade_methylase_Trfase_N"/>
</dbReference>
<keyword evidence="6 7" id="KW-0694">RNA-binding</keyword>
<keyword evidence="1 7" id="KW-0963">Cytoplasm</keyword>
<organism evidence="10 11">
    <name type="scientific">Alloacidobacterium dinghuense</name>
    <dbReference type="NCBI Taxonomy" id="2763107"/>
    <lineage>
        <taxon>Bacteria</taxon>
        <taxon>Pseudomonadati</taxon>
        <taxon>Acidobacteriota</taxon>
        <taxon>Terriglobia</taxon>
        <taxon>Terriglobales</taxon>
        <taxon>Acidobacteriaceae</taxon>
        <taxon>Alloacidobacterium</taxon>
    </lineage>
</organism>
<evidence type="ECO:0000313" key="10">
    <source>
        <dbReference type="EMBL" id="QNI34119.1"/>
    </source>
</evidence>
<dbReference type="PROSITE" id="PS51689">
    <property type="entry name" value="SAM_RNA_A_N6_MT"/>
    <property type="match status" value="1"/>
</dbReference>
<protein>
    <recommendedName>
        <fullName evidence="7">Ribosomal RNA small subunit methyltransferase A</fullName>
        <ecNumber evidence="7">2.1.1.182</ecNumber>
    </recommendedName>
    <alternativeName>
        <fullName evidence="7">16S rRNA (adenine(1518)-N(6)/adenine(1519)-N(6))-dimethyltransferase</fullName>
    </alternativeName>
    <alternativeName>
        <fullName evidence="7">16S rRNA dimethyladenosine transferase</fullName>
    </alternativeName>
    <alternativeName>
        <fullName evidence="7">16S rRNA dimethylase</fullName>
    </alternativeName>
    <alternativeName>
        <fullName evidence="7">S-adenosylmethionine-6-N', N'-adenosyl(rRNA) dimethyltransferase</fullName>
    </alternativeName>
</protein>
<dbReference type="NCBIfam" id="TIGR00755">
    <property type="entry name" value="ksgA"/>
    <property type="match status" value="1"/>
</dbReference>
<comment type="subcellular location">
    <subcellularLocation>
        <location evidence="7">Cytoplasm</location>
    </subcellularLocation>
</comment>
<feature type="binding site" evidence="7 8">
    <location>
        <position position="12"/>
    </location>
    <ligand>
        <name>S-adenosyl-L-methionine</name>
        <dbReference type="ChEBI" id="CHEBI:59789"/>
    </ligand>
</feature>
<dbReference type="RefSeq" id="WP_186746015.1">
    <property type="nucleotide sequence ID" value="NZ_CP060394.1"/>
</dbReference>
<dbReference type="PANTHER" id="PTHR11727:SF7">
    <property type="entry name" value="DIMETHYLADENOSINE TRANSFERASE-RELATED"/>
    <property type="match status" value="1"/>
</dbReference>
<dbReference type="InterPro" id="IPR020596">
    <property type="entry name" value="rRNA_Ade_Mease_Trfase_CS"/>
</dbReference>
<evidence type="ECO:0000256" key="6">
    <source>
        <dbReference type="ARBA" id="ARBA00022884"/>
    </source>
</evidence>
<comment type="similarity">
    <text evidence="7">Belongs to the class I-like SAM-binding methyltransferase superfamily. rRNA adenine N(6)-methyltransferase family. RsmA subfamily.</text>
</comment>
<evidence type="ECO:0000256" key="2">
    <source>
        <dbReference type="ARBA" id="ARBA00022552"/>
    </source>
</evidence>
<dbReference type="InterPro" id="IPR029063">
    <property type="entry name" value="SAM-dependent_MTases_sf"/>
</dbReference>
<dbReference type="InterPro" id="IPR011530">
    <property type="entry name" value="rRNA_adenine_dimethylase"/>
</dbReference>
<feature type="binding site" evidence="7 8">
    <location>
        <position position="103"/>
    </location>
    <ligand>
        <name>S-adenosyl-L-methionine</name>
        <dbReference type="ChEBI" id="CHEBI:59789"/>
    </ligand>
</feature>
<keyword evidence="4 7" id="KW-0808">Transferase</keyword>
<dbReference type="EMBL" id="CP060394">
    <property type="protein sequence ID" value="QNI34119.1"/>
    <property type="molecule type" value="Genomic_DNA"/>
</dbReference>
<dbReference type="InterPro" id="IPR001737">
    <property type="entry name" value="KsgA/Erm"/>
</dbReference>
<name>A0A7G8BNJ9_9BACT</name>
<accession>A0A7G8BNJ9</accession>
<dbReference type="SUPFAM" id="SSF53335">
    <property type="entry name" value="S-adenosyl-L-methionine-dependent methyltransferases"/>
    <property type="match status" value="1"/>
</dbReference>
<evidence type="ECO:0000256" key="5">
    <source>
        <dbReference type="ARBA" id="ARBA00022691"/>
    </source>
</evidence>
<evidence type="ECO:0000313" key="11">
    <source>
        <dbReference type="Proteomes" id="UP000515312"/>
    </source>
</evidence>
<dbReference type="InterPro" id="IPR023165">
    <property type="entry name" value="rRNA_Ade_diMease-like_C"/>
</dbReference>
<keyword evidence="2 7" id="KW-0698">rRNA processing</keyword>
<feature type="binding site" evidence="7 8">
    <location>
        <position position="10"/>
    </location>
    <ligand>
        <name>S-adenosyl-L-methionine</name>
        <dbReference type="ChEBI" id="CHEBI:59789"/>
    </ligand>
</feature>
<dbReference type="GO" id="GO:0005829">
    <property type="term" value="C:cytosol"/>
    <property type="evidence" value="ECO:0007669"/>
    <property type="project" value="TreeGrafter"/>
</dbReference>
<comment type="catalytic activity">
    <reaction evidence="7">
        <text>adenosine(1518)/adenosine(1519) in 16S rRNA + 4 S-adenosyl-L-methionine = N(6)-dimethyladenosine(1518)/N(6)-dimethyladenosine(1519) in 16S rRNA + 4 S-adenosyl-L-homocysteine + 4 H(+)</text>
        <dbReference type="Rhea" id="RHEA:19609"/>
        <dbReference type="Rhea" id="RHEA-COMP:10232"/>
        <dbReference type="Rhea" id="RHEA-COMP:10233"/>
        <dbReference type="ChEBI" id="CHEBI:15378"/>
        <dbReference type="ChEBI" id="CHEBI:57856"/>
        <dbReference type="ChEBI" id="CHEBI:59789"/>
        <dbReference type="ChEBI" id="CHEBI:74411"/>
        <dbReference type="ChEBI" id="CHEBI:74493"/>
        <dbReference type="EC" id="2.1.1.182"/>
    </reaction>
</comment>
<dbReference type="HAMAP" id="MF_00607">
    <property type="entry name" value="16SrRNA_methyltr_A"/>
    <property type="match status" value="1"/>
</dbReference>